<sequence>MQVFFWFFNVVFLSLFLIASANGPLALELDLAKSNERLQASEKLVALHKLTAELFHMYAESGNAGGDGVVMVAPWDPNFHYCFTLACAFIWAQAIERSEANKHMPPNSSEFKSEIAKTRVLHPGLKLKDRLKLCFPSLKIHRVTNVGASKKRQVEMSPTKKQGKYRTLGYGLVSPSSRATASNKKTEKLNNIDLISSSDEEDLKPLKLKTGVKIGSPSIRRYKRNELSGKASSTKKAKVEPAEFKTELNSDGFLPPPDRFYYLEEDKAVYSDAVMSAADNDELELLMEHMRSSSSSLISL</sequence>
<accession>F4RD58</accession>
<gene>
    <name evidence="2" type="ORF">MELLADRAFT_95362</name>
</gene>
<dbReference type="HOGENOM" id="CLU_927737_0_0_1"/>
<feature type="signal peptide" evidence="1">
    <location>
        <begin position="1"/>
        <end position="21"/>
    </location>
</feature>
<evidence type="ECO:0008006" key="4">
    <source>
        <dbReference type="Google" id="ProtNLM"/>
    </source>
</evidence>
<keyword evidence="1" id="KW-0732">Signal</keyword>
<name>F4RD58_MELLP</name>
<dbReference type="AlphaFoldDB" id="F4RD58"/>
<reference evidence="3" key="1">
    <citation type="journal article" date="2011" name="Proc. Natl. Acad. Sci. U.S.A.">
        <title>Obligate biotrophy features unraveled by the genomic analysis of rust fungi.</title>
        <authorList>
            <person name="Duplessis S."/>
            <person name="Cuomo C.A."/>
            <person name="Lin Y.-C."/>
            <person name="Aerts A."/>
            <person name="Tisserant E."/>
            <person name="Veneault-Fourrey C."/>
            <person name="Joly D.L."/>
            <person name="Hacquard S."/>
            <person name="Amselem J."/>
            <person name="Cantarel B.L."/>
            <person name="Chiu R."/>
            <person name="Coutinho P.M."/>
            <person name="Feau N."/>
            <person name="Field M."/>
            <person name="Frey P."/>
            <person name="Gelhaye E."/>
            <person name="Goldberg J."/>
            <person name="Grabherr M.G."/>
            <person name="Kodira C.D."/>
            <person name="Kohler A."/>
            <person name="Kuees U."/>
            <person name="Lindquist E.A."/>
            <person name="Lucas S.M."/>
            <person name="Mago R."/>
            <person name="Mauceli E."/>
            <person name="Morin E."/>
            <person name="Murat C."/>
            <person name="Pangilinan J.L."/>
            <person name="Park R."/>
            <person name="Pearson M."/>
            <person name="Quesneville H."/>
            <person name="Rouhier N."/>
            <person name="Sakthikumar S."/>
            <person name="Salamov A.A."/>
            <person name="Schmutz J."/>
            <person name="Selles B."/>
            <person name="Shapiro H."/>
            <person name="Tanguay P."/>
            <person name="Tuskan G.A."/>
            <person name="Henrissat B."/>
            <person name="Van de Peer Y."/>
            <person name="Rouze P."/>
            <person name="Ellis J.G."/>
            <person name="Dodds P.N."/>
            <person name="Schein J.E."/>
            <person name="Zhong S."/>
            <person name="Hamelin R.C."/>
            <person name="Grigoriev I.V."/>
            <person name="Szabo L.J."/>
            <person name="Martin F."/>
        </authorList>
    </citation>
    <scope>NUCLEOTIDE SEQUENCE [LARGE SCALE GENOMIC DNA]</scope>
    <source>
        <strain evidence="3">98AG31 / pathotype 3-4-7</strain>
    </source>
</reference>
<dbReference type="RefSeq" id="XP_007406899.1">
    <property type="nucleotide sequence ID" value="XM_007406837.1"/>
</dbReference>
<feature type="chain" id="PRO_5003321527" description="Secreted protein" evidence="1">
    <location>
        <begin position="22"/>
        <end position="300"/>
    </location>
</feature>
<dbReference type="GeneID" id="18937216"/>
<keyword evidence="3" id="KW-1185">Reference proteome</keyword>
<dbReference type="Proteomes" id="UP000001072">
    <property type="component" value="Unassembled WGS sequence"/>
</dbReference>
<evidence type="ECO:0000313" key="3">
    <source>
        <dbReference type="Proteomes" id="UP000001072"/>
    </source>
</evidence>
<evidence type="ECO:0000313" key="2">
    <source>
        <dbReference type="EMBL" id="EGG09845.1"/>
    </source>
</evidence>
<organism evidence="3">
    <name type="scientific">Melampsora larici-populina (strain 98AG31 / pathotype 3-4-7)</name>
    <name type="common">Poplar leaf rust fungus</name>
    <dbReference type="NCBI Taxonomy" id="747676"/>
    <lineage>
        <taxon>Eukaryota</taxon>
        <taxon>Fungi</taxon>
        <taxon>Dikarya</taxon>
        <taxon>Basidiomycota</taxon>
        <taxon>Pucciniomycotina</taxon>
        <taxon>Pucciniomycetes</taxon>
        <taxon>Pucciniales</taxon>
        <taxon>Melampsoraceae</taxon>
        <taxon>Melampsora</taxon>
    </lineage>
</organism>
<dbReference type="VEuPathDB" id="FungiDB:MELLADRAFT_95362"/>
<dbReference type="KEGG" id="mlr:MELLADRAFT_95362"/>
<dbReference type="InParanoid" id="F4RD58"/>
<proteinExistence type="predicted"/>
<protein>
    <recommendedName>
        <fullName evidence="4">Secreted protein</fullName>
    </recommendedName>
</protein>
<dbReference type="EMBL" id="GL883096">
    <property type="protein sequence ID" value="EGG09845.1"/>
    <property type="molecule type" value="Genomic_DNA"/>
</dbReference>
<evidence type="ECO:0000256" key="1">
    <source>
        <dbReference type="SAM" id="SignalP"/>
    </source>
</evidence>